<protein>
    <submittedName>
        <fullName evidence="2">Uncharacterized protein</fullName>
    </submittedName>
</protein>
<evidence type="ECO:0000256" key="1">
    <source>
        <dbReference type="SAM" id="MobiDB-lite"/>
    </source>
</evidence>
<reference evidence="2" key="1">
    <citation type="submission" date="2015-07" db="EMBL/GenBank/DDBJ databases">
        <title>Transcriptome Assembly of Anthurium amnicola.</title>
        <authorList>
            <person name="Suzuki J."/>
        </authorList>
    </citation>
    <scope>NUCLEOTIDE SEQUENCE</scope>
</reference>
<dbReference type="AlphaFoldDB" id="A0A1D1XS27"/>
<proteinExistence type="predicted"/>
<organism evidence="2">
    <name type="scientific">Anthurium amnicola</name>
    <dbReference type="NCBI Taxonomy" id="1678845"/>
    <lineage>
        <taxon>Eukaryota</taxon>
        <taxon>Viridiplantae</taxon>
        <taxon>Streptophyta</taxon>
        <taxon>Embryophyta</taxon>
        <taxon>Tracheophyta</taxon>
        <taxon>Spermatophyta</taxon>
        <taxon>Magnoliopsida</taxon>
        <taxon>Liliopsida</taxon>
        <taxon>Araceae</taxon>
        <taxon>Pothoideae</taxon>
        <taxon>Potheae</taxon>
        <taxon>Anthurium</taxon>
    </lineage>
</organism>
<feature type="compositionally biased region" description="Polar residues" evidence="1">
    <location>
        <begin position="66"/>
        <end position="79"/>
    </location>
</feature>
<name>A0A1D1XS27_9ARAE</name>
<evidence type="ECO:0000313" key="2">
    <source>
        <dbReference type="EMBL" id="JAT45181.1"/>
    </source>
</evidence>
<sequence length="453" mass="49981">MDGGDGVGDQEFKQSERGRGGARGQGRGSRGRGGRSRGTGRGGNSRPLQPASQRAAHYGRAEDVQRSTAGNPPTLSQLSRTINDSYPVSSEASSPLGDIVIDSKGYFEIALAVYRAIQNCWRDFETRISESEFLSVMGWFLVRKVIKARASLGIFVPDYMDFFHAMQEQEMPAILAEYLDAVGLIKLPDGSRCAPDLVVPCGARTDGTTLQGMVPIRLSNWAAFADNAMPNMTPTAYMMPFGLIMRRFTMAQQADPAVGALFLTRYNPANQQQQDVWLSRHNVLSCNPGNIRLPHAQRIGLVPFNNVYGSESFFGALCFSPDVLQTYVSLIPNMSVHMHFKEIGSDVKGSIAQVAYSREIALQAHGRPTRIEFHSSLELGEAELNAARTFKFRRATHVQHCVQNGDIDWPLGLSPYPIRLHANIRISTLETVGTYTTQIVSYYIKTKLGQRLG</sequence>
<gene>
    <name evidence="2" type="ORF">g.27013</name>
</gene>
<accession>A0A1D1XS27</accession>
<feature type="compositionally biased region" description="Basic and acidic residues" evidence="1">
    <location>
        <begin position="10"/>
        <end position="19"/>
    </location>
</feature>
<feature type="region of interest" description="Disordered" evidence="1">
    <location>
        <begin position="1"/>
        <end position="79"/>
    </location>
</feature>
<dbReference type="EMBL" id="GDJX01022755">
    <property type="protein sequence ID" value="JAT45181.1"/>
    <property type="molecule type" value="Transcribed_RNA"/>
</dbReference>